<dbReference type="InterPro" id="IPR044579">
    <property type="entry name" value="bHLH11/121"/>
</dbReference>
<evidence type="ECO:0000259" key="7">
    <source>
        <dbReference type="PROSITE" id="PS50888"/>
    </source>
</evidence>
<evidence type="ECO:0000256" key="6">
    <source>
        <dbReference type="SAM" id="MobiDB-lite"/>
    </source>
</evidence>
<keyword evidence="4" id="KW-0539">Nucleus</keyword>
<organism evidence="8 9">
    <name type="scientific">Ceratodon purpureus</name>
    <name type="common">Fire moss</name>
    <name type="synonym">Dicranum purpureum</name>
    <dbReference type="NCBI Taxonomy" id="3225"/>
    <lineage>
        <taxon>Eukaryota</taxon>
        <taxon>Viridiplantae</taxon>
        <taxon>Streptophyta</taxon>
        <taxon>Embryophyta</taxon>
        <taxon>Bryophyta</taxon>
        <taxon>Bryophytina</taxon>
        <taxon>Bryopsida</taxon>
        <taxon>Dicranidae</taxon>
        <taxon>Pseudoditrichales</taxon>
        <taxon>Ditrichaceae</taxon>
        <taxon>Ceratodon</taxon>
    </lineage>
</organism>
<dbReference type="InterPro" id="IPR057075">
    <property type="entry name" value="bHLH_IRO3"/>
</dbReference>
<feature type="compositionally biased region" description="Pro residues" evidence="6">
    <location>
        <begin position="261"/>
        <end position="280"/>
    </location>
</feature>
<keyword evidence="3" id="KW-0804">Transcription</keyword>
<dbReference type="Proteomes" id="UP000822688">
    <property type="component" value="Chromosome 3"/>
</dbReference>
<feature type="region of interest" description="Disordered" evidence="6">
    <location>
        <begin position="261"/>
        <end position="292"/>
    </location>
</feature>
<feature type="region of interest" description="Disordered" evidence="6">
    <location>
        <begin position="114"/>
        <end position="140"/>
    </location>
</feature>
<evidence type="ECO:0000256" key="4">
    <source>
        <dbReference type="ARBA" id="ARBA00023242"/>
    </source>
</evidence>
<dbReference type="GO" id="GO:0003700">
    <property type="term" value="F:DNA-binding transcription factor activity"/>
    <property type="evidence" value="ECO:0007669"/>
    <property type="project" value="InterPro"/>
</dbReference>
<dbReference type="EMBL" id="CM026423">
    <property type="protein sequence ID" value="KAG0583059.1"/>
    <property type="molecule type" value="Genomic_DNA"/>
</dbReference>
<evidence type="ECO:0000313" key="9">
    <source>
        <dbReference type="Proteomes" id="UP000822688"/>
    </source>
</evidence>
<feature type="compositionally biased region" description="Polar residues" evidence="6">
    <location>
        <begin position="483"/>
        <end position="498"/>
    </location>
</feature>
<dbReference type="Pfam" id="PF23177">
    <property type="entry name" value="bHLH_IRO3"/>
    <property type="match status" value="1"/>
</dbReference>
<feature type="compositionally biased region" description="Low complexity" evidence="6">
    <location>
        <begin position="281"/>
        <end position="292"/>
    </location>
</feature>
<evidence type="ECO:0000256" key="3">
    <source>
        <dbReference type="ARBA" id="ARBA00023163"/>
    </source>
</evidence>
<feature type="region of interest" description="Disordered" evidence="6">
    <location>
        <begin position="379"/>
        <end position="522"/>
    </location>
</feature>
<proteinExistence type="predicted"/>
<dbReference type="AlphaFoldDB" id="A0A8T0IJE4"/>
<evidence type="ECO:0000313" key="8">
    <source>
        <dbReference type="EMBL" id="KAG0583059.1"/>
    </source>
</evidence>
<dbReference type="InterPro" id="IPR036638">
    <property type="entry name" value="HLH_DNA-bd_sf"/>
</dbReference>
<keyword evidence="2" id="KW-0238">DNA-binding</keyword>
<dbReference type="Gene3D" id="4.10.280.10">
    <property type="entry name" value="Helix-loop-helix DNA-binding domain"/>
    <property type="match status" value="1"/>
</dbReference>
<feature type="compositionally biased region" description="Basic and acidic residues" evidence="6">
    <location>
        <begin position="465"/>
        <end position="475"/>
    </location>
</feature>
<feature type="domain" description="BHLH" evidence="7">
    <location>
        <begin position="132"/>
        <end position="182"/>
    </location>
</feature>
<comment type="caution">
    <text evidence="8">The sequence shown here is derived from an EMBL/GenBank/DDBJ whole genome shotgun (WGS) entry which is preliminary data.</text>
</comment>
<accession>A0A8T0IJE4</accession>
<dbReference type="CDD" id="cd11446">
    <property type="entry name" value="bHLH_AtILR3_like"/>
    <property type="match status" value="1"/>
</dbReference>
<sequence length="522" mass="56050">MTANFYGTGEVSEGVSQEQFECLAMAASSNSWLHQNLLPQHNSQQQNSNHSLFHHSEIPLHVGSQQPGPLQHMNLGHGGHGMESHQPLHHGMHSALHMPGDLQQQQPHLPAQVTGNSGRAVGQNENGDAASVRKVHKADREKLRRDRLNEQFGELAGVLDPDRPKNDKATILGDSVQVVKELRSEVKRLKCEQASLMDESRDLQQEKTELREEKAALKTETEQLQTQLQQRLRGMLPWISMDPTAALMGAAPYPYPMPVPQPPPAAPSSTPPTSEPPPPVTTSQPPVVGPSPFLSLAPPGVYMHPYAMYGARPPEGSHPYMPYPPYPAGNHSHVERPYAQYPTPMSSMPGYLVQMQPPPQGGGNAAAVPMYRPPPPYPVPGMTLVPPGQARGPPHSSYPPHMHGPQVANSPEPQGVETSLQLQTPGGSSRSPASEPASQRSIQGSGESKTPEGAELELTPPGTKEASDVGKRPDDMNGGDSISALTLASKSLSRTGTLPSGGAVEDCQPQCIAETSLRPAIE</sequence>
<keyword evidence="1" id="KW-0805">Transcription regulation</keyword>
<keyword evidence="9" id="KW-1185">Reference proteome</keyword>
<reference evidence="8" key="1">
    <citation type="submission" date="2020-06" db="EMBL/GenBank/DDBJ databases">
        <title>WGS assembly of Ceratodon purpureus strain R40.</title>
        <authorList>
            <person name="Carey S.B."/>
            <person name="Jenkins J."/>
            <person name="Shu S."/>
            <person name="Lovell J.T."/>
            <person name="Sreedasyam A."/>
            <person name="Maumus F."/>
            <person name="Tiley G.P."/>
            <person name="Fernandez-Pozo N."/>
            <person name="Barry K."/>
            <person name="Chen C."/>
            <person name="Wang M."/>
            <person name="Lipzen A."/>
            <person name="Daum C."/>
            <person name="Saski C.A."/>
            <person name="Payton A.C."/>
            <person name="Mcbreen J.C."/>
            <person name="Conrad R.E."/>
            <person name="Kollar L.M."/>
            <person name="Olsson S."/>
            <person name="Huttunen S."/>
            <person name="Landis J.B."/>
            <person name="Wickett N.J."/>
            <person name="Johnson M.G."/>
            <person name="Rensing S.A."/>
            <person name="Grimwood J."/>
            <person name="Schmutz J."/>
            <person name="Mcdaniel S.F."/>
        </authorList>
    </citation>
    <scope>NUCLEOTIDE SEQUENCE</scope>
    <source>
        <strain evidence="8">R40</strain>
    </source>
</reference>
<evidence type="ECO:0000256" key="2">
    <source>
        <dbReference type="ARBA" id="ARBA00023125"/>
    </source>
</evidence>
<dbReference type="SMART" id="SM00353">
    <property type="entry name" value="HLH"/>
    <property type="match status" value="1"/>
</dbReference>
<keyword evidence="5" id="KW-0175">Coiled coil</keyword>
<dbReference type="GO" id="GO:0003677">
    <property type="term" value="F:DNA binding"/>
    <property type="evidence" value="ECO:0007669"/>
    <property type="project" value="UniProtKB-KW"/>
</dbReference>
<name>A0A8T0IJE4_CERPU</name>
<dbReference type="PROSITE" id="PS50888">
    <property type="entry name" value="BHLH"/>
    <property type="match status" value="1"/>
</dbReference>
<dbReference type="OrthoDB" id="515493at2759"/>
<feature type="compositionally biased region" description="Polar residues" evidence="6">
    <location>
        <begin position="407"/>
        <end position="448"/>
    </location>
</feature>
<dbReference type="InterPro" id="IPR011598">
    <property type="entry name" value="bHLH_dom"/>
</dbReference>
<dbReference type="GO" id="GO:0006879">
    <property type="term" value="P:intracellular iron ion homeostasis"/>
    <property type="evidence" value="ECO:0007669"/>
    <property type="project" value="InterPro"/>
</dbReference>
<protein>
    <recommendedName>
        <fullName evidence="7">BHLH domain-containing protein</fullName>
    </recommendedName>
</protein>
<dbReference type="PANTHER" id="PTHR47001">
    <property type="entry name" value="TRANSCRIPTION FACTOR BHLH121"/>
    <property type="match status" value="1"/>
</dbReference>
<gene>
    <name evidence="8" type="ORF">KC19_3G106000</name>
</gene>
<evidence type="ECO:0000256" key="5">
    <source>
        <dbReference type="SAM" id="Coils"/>
    </source>
</evidence>
<evidence type="ECO:0000256" key="1">
    <source>
        <dbReference type="ARBA" id="ARBA00023015"/>
    </source>
</evidence>
<dbReference type="PANTHER" id="PTHR47001:SF1">
    <property type="entry name" value="TRANSCRIPTION FACTOR BHLH11"/>
    <property type="match status" value="1"/>
</dbReference>
<dbReference type="GO" id="GO:0046983">
    <property type="term" value="F:protein dimerization activity"/>
    <property type="evidence" value="ECO:0007669"/>
    <property type="project" value="InterPro"/>
</dbReference>
<feature type="coiled-coil region" evidence="5">
    <location>
        <begin position="179"/>
        <end position="230"/>
    </location>
</feature>
<dbReference type="SUPFAM" id="SSF47459">
    <property type="entry name" value="HLH, helix-loop-helix DNA-binding domain"/>
    <property type="match status" value="1"/>
</dbReference>